<gene>
    <name evidence="2" type="ORF">TNCT_288851</name>
</gene>
<dbReference type="Proteomes" id="UP000887116">
    <property type="component" value="Unassembled WGS sequence"/>
</dbReference>
<sequence length="174" mass="20444">MKLIEKEQEEARIRAAKAAAKKHMRKKVEQEVEERKEGPKKKLLPPSSNLKKVAEVLKEHSTFLKSIQENRKRKIIPLEENIAKLRYDDIPEALGAVISLEKLCMKIEEERKTEISNLKQKIESFTSTEYSERENLQLKKAKIYFGNKQFLKSIQMKPKEKSLKKFLCMFPKDL</sequence>
<comment type="caution">
    <text evidence="2">The sequence shown here is derived from an EMBL/GenBank/DDBJ whole genome shotgun (WGS) entry which is preliminary data.</text>
</comment>
<accession>A0A8X6I1B7</accession>
<dbReference type="AlphaFoldDB" id="A0A8X6I1B7"/>
<protein>
    <submittedName>
        <fullName evidence="2">Uncharacterized protein</fullName>
    </submittedName>
</protein>
<keyword evidence="3" id="KW-1185">Reference proteome</keyword>
<dbReference type="EMBL" id="BMAO01039784">
    <property type="protein sequence ID" value="GFR33633.1"/>
    <property type="molecule type" value="Genomic_DNA"/>
</dbReference>
<evidence type="ECO:0000313" key="3">
    <source>
        <dbReference type="Proteomes" id="UP000887116"/>
    </source>
</evidence>
<feature type="compositionally biased region" description="Basic and acidic residues" evidence="1">
    <location>
        <begin position="27"/>
        <end position="37"/>
    </location>
</feature>
<name>A0A8X6I1B7_TRICU</name>
<evidence type="ECO:0000256" key="1">
    <source>
        <dbReference type="SAM" id="MobiDB-lite"/>
    </source>
</evidence>
<organism evidence="2 3">
    <name type="scientific">Trichonephila clavata</name>
    <name type="common">Joro spider</name>
    <name type="synonym">Nephila clavata</name>
    <dbReference type="NCBI Taxonomy" id="2740835"/>
    <lineage>
        <taxon>Eukaryota</taxon>
        <taxon>Metazoa</taxon>
        <taxon>Ecdysozoa</taxon>
        <taxon>Arthropoda</taxon>
        <taxon>Chelicerata</taxon>
        <taxon>Arachnida</taxon>
        <taxon>Araneae</taxon>
        <taxon>Araneomorphae</taxon>
        <taxon>Entelegynae</taxon>
        <taxon>Araneoidea</taxon>
        <taxon>Nephilidae</taxon>
        <taxon>Trichonephila</taxon>
    </lineage>
</organism>
<reference evidence="2" key="1">
    <citation type="submission" date="2020-07" db="EMBL/GenBank/DDBJ databases">
        <title>Multicomponent nature underlies the extraordinary mechanical properties of spider dragline silk.</title>
        <authorList>
            <person name="Kono N."/>
            <person name="Nakamura H."/>
            <person name="Mori M."/>
            <person name="Yoshida Y."/>
            <person name="Ohtoshi R."/>
            <person name="Malay A.D."/>
            <person name="Moran D.A.P."/>
            <person name="Tomita M."/>
            <person name="Numata K."/>
            <person name="Arakawa K."/>
        </authorList>
    </citation>
    <scope>NUCLEOTIDE SEQUENCE</scope>
</reference>
<proteinExistence type="predicted"/>
<feature type="region of interest" description="Disordered" evidence="1">
    <location>
        <begin position="14"/>
        <end position="47"/>
    </location>
</feature>
<evidence type="ECO:0000313" key="2">
    <source>
        <dbReference type="EMBL" id="GFR33633.1"/>
    </source>
</evidence>